<proteinExistence type="predicted"/>
<evidence type="ECO:0000256" key="5">
    <source>
        <dbReference type="ARBA" id="ARBA00023242"/>
    </source>
</evidence>
<sequence length="377" mass="41759">MIGNVSERLSKLDDYIMRLEEEMKKIDAFKRELPLCMLLLNDSILKLKEETIHCTRSSYVHPVMEEFIPIMRNSDETSGVKKDKDARDKKNWMSSAQLWSSNEFSKINTSQDEKQKSVDVRERAEEDDFSAPENAFPVCKYKNGGGAFLPFKGLSGFPVAMTKTRKEETEVQPTPSLSLSTPGGVETTNAEQNSGILNPRTGSGCRNLPSVSTTNVQSNLQTGAQPQQPPRKQRRCWSPDLHRRFVSALQQLGGSQVATPKQIRELMKVDGLTNDEVKSHLQKYRLHTRRHPTASSTTANQQPVVVLGGLWVSSQDQYGTSKSSTSQSESPQGPLQLAGAGGGISTTGGDSMEDEEDGRSESYSWKGHHNKPGETDP</sequence>
<dbReference type="InterPro" id="IPR044787">
    <property type="entry name" value="HHO5-like"/>
</dbReference>
<keyword evidence="6" id="KW-0175">Coiled coil</keyword>
<dbReference type="PANTHER" id="PTHR31003">
    <property type="entry name" value="MYB FAMILY TRANSCRIPTION FACTOR"/>
    <property type="match status" value="1"/>
</dbReference>
<organism evidence="9 10">
    <name type="scientific">Macleaya cordata</name>
    <name type="common">Five-seeded plume-poppy</name>
    <name type="synonym">Bocconia cordata</name>
    <dbReference type="NCBI Taxonomy" id="56857"/>
    <lineage>
        <taxon>Eukaryota</taxon>
        <taxon>Viridiplantae</taxon>
        <taxon>Streptophyta</taxon>
        <taxon>Embryophyta</taxon>
        <taxon>Tracheophyta</taxon>
        <taxon>Spermatophyta</taxon>
        <taxon>Magnoliopsida</taxon>
        <taxon>Ranunculales</taxon>
        <taxon>Papaveraceae</taxon>
        <taxon>Papaveroideae</taxon>
        <taxon>Macleaya</taxon>
    </lineage>
</organism>
<dbReference type="InterPro" id="IPR017930">
    <property type="entry name" value="Myb_dom"/>
</dbReference>
<dbReference type="NCBIfam" id="TIGR01557">
    <property type="entry name" value="myb_SHAQKYF"/>
    <property type="match status" value="1"/>
</dbReference>
<dbReference type="PROSITE" id="PS51294">
    <property type="entry name" value="HTH_MYB"/>
    <property type="match status" value="1"/>
</dbReference>
<evidence type="ECO:0000313" key="9">
    <source>
        <dbReference type="EMBL" id="OVA10502.1"/>
    </source>
</evidence>
<dbReference type="Pfam" id="PF00249">
    <property type="entry name" value="Myb_DNA-binding"/>
    <property type="match status" value="1"/>
</dbReference>
<dbReference type="GO" id="GO:0003700">
    <property type="term" value="F:DNA-binding transcription factor activity"/>
    <property type="evidence" value="ECO:0007669"/>
    <property type="project" value="InterPro"/>
</dbReference>
<dbReference type="STRING" id="56857.A0A200QJ98"/>
<evidence type="ECO:0000256" key="4">
    <source>
        <dbReference type="ARBA" id="ARBA00023163"/>
    </source>
</evidence>
<evidence type="ECO:0000256" key="7">
    <source>
        <dbReference type="SAM" id="MobiDB-lite"/>
    </source>
</evidence>
<evidence type="ECO:0000313" key="10">
    <source>
        <dbReference type="Proteomes" id="UP000195402"/>
    </source>
</evidence>
<dbReference type="Gene3D" id="1.10.10.60">
    <property type="entry name" value="Homeodomain-like"/>
    <property type="match status" value="1"/>
</dbReference>
<accession>A0A200QJ98</accession>
<keyword evidence="5" id="KW-0539">Nucleus</keyword>
<feature type="compositionally biased region" description="Basic and acidic residues" evidence="7">
    <location>
        <begin position="111"/>
        <end position="124"/>
    </location>
</feature>
<keyword evidence="3" id="KW-0238">DNA-binding</keyword>
<dbReference type="Proteomes" id="UP000195402">
    <property type="component" value="Unassembled WGS sequence"/>
</dbReference>
<feature type="region of interest" description="Disordered" evidence="7">
    <location>
        <begin position="166"/>
        <end position="236"/>
    </location>
</feature>
<keyword evidence="4" id="KW-0804">Transcription</keyword>
<evidence type="ECO:0000256" key="2">
    <source>
        <dbReference type="ARBA" id="ARBA00023015"/>
    </source>
</evidence>
<feature type="compositionally biased region" description="Polar residues" evidence="7">
    <location>
        <begin position="209"/>
        <end position="224"/>
    </location>
</feature>
<feature type="compositionally biased region" description="Low complexity" evidence="7">
    <location>
        <begin position="319"/>
        <end position="338"/>
    </location>
</feature>
<feature type="coiled-coil region" evidence="6">
    <location>
        <begin position="2"/>
        <end position="32"/>
    </location>
</feature>
<comment type="subcellular location">
    <subcellularLocation>
        <location evidence="1">Nucleus</location>
    </subcellularLocation>
</comment>
<dbReference type="InterPro" id="IPR001005">
    <property type="entry name" value="SANT/Myb"/>
</dbReference>
<dbReference type="GO" id="GO:0005634">
    <property type="term" value="C:nucleus"/>
    <property type="evidence" value="ECO:0007669"/>
    <property type="project" value="UniProtKB-SubCell"/>
</dbReference>
<name>A0A200QJ98_MACCD</name>
<evidence type="ECO:0000256" key="1">
    <source>
        <dbReference type="ARBA" id="ARBA00004123"/>
    </source>
</evidence>
<dbReference type="AlphaFoldDB" id="A0A200QJ98"/>
<dbReference type="PANTHER" id="PTHR31003:SF3">
    <property type="entry name" value="HOMEODOMAIN-LIKE SUPERFAMILY PROTEIN-RELATED"/>
    <property type="match status" value="1"/>
</dbReference>
<dbReference type="InterPro" id="IPR009057">
    <property type="entry name" value="Homeodomain-like_sf"/>
</dbReference>
<dbReference type="GO" id="GO:0003677">
    <property type="term" value="F:DNA binding"/>
    <property type="evidence" value="ECO:0007669"/>
    <property type="project" value="UniProtKB-KW"/>
</dbReference>
<dbReference type="SUPFAM" id="SSF46689">
    <property type="entry name" value="Homeodomain-like"/>
    <property type="match status" value="1"/>
</dbReference>
<gene>
    <name evidence="9" type="ORF">BVC80_8985g37</name>
</gene>
<dbReference type="OMA" id="CMILIND"/>
<keyword evidence="10" id="KW-1185">Reference proteome</keyword>
<feature type="domain" description="HTH myb-type" evidence="8">
    <location>
        <begin position="230"/>
        <end position="289"/>
    </location>
</feature>
<dbReference type="Pfam" id="PF26575">
    <property type="entry name" value="HHO5_N"/>
    <property type="match status" value="1"/>
</dbReference>
<evidence type="ECO:0000256" key="3">
    <source>
        <dbReference type="ARBA" id="ARBA00023125"/>
    </source>
</evidence>
<protein>
    <submittedName>
        <fullName evidence="9">SANT/Myb domain</fullName>
    </submittedName>
</protein>
<comment type="caution">
    <text evidence="9">The sequence shown here is derived from an EMBL/GenBank/DDBJ whole genome shotgun (WGS) entry which is preliminary data.</text>
</comment>
<dbReference type="InterPro" id="IPR058673">
    <property type="entry name" value="HHO5-like_N"/>
</dbReference>
<evidence type="ECO:0000259" key="8">
    <source>
        <dbReference type="PROSITE" id="PS51294"/>
    </source>
</evidence>
<dbReference type="EMBL" id="MVGT01001900">
    <property type="protein sequence ID" value="OVA10502.1"/>
    <property type="molecule type" value="Genomic_DNA"/>
</dbReference>
<reference evidence="9 10" key="1">
    <citation type="journal article" date="2017" name="Mol. Plant">
        <title>The Genome of Medicinal Plant Macleaya cordata Provides New Insights into Benzylisoquinoline Alkaloids Metabolism.</title>
        <authorList>
            <person name="Liu X."/>
            <person name="Liu Y."/>
            <person name="Huang P."/>
            <person name="Ma Y."/>
            <person name="Qing Z."/>
            <person name="Tang Q."/>
            <person name="Cao H."/>
            <person name="Cheng P."/>
            <person name="Zheng Y."/>
            <person name="Yuan Z."/>
            <person name="Zhou Y."/>
            <person name="Liu J."/>
            <person name="Tang Z."/>
            <person name="Zhuo Y."/>
            <person name="Zhang Y."/>
            <person name="Yu L."/>
            <person name="Huang J."/>
            <person name="Yang P."/>
            <person name="Peng Q."/>
            <person name="Zhang J."/>
            <person name="Jiang W."/>
            <person name="Zhang Z."/>
            <person name="Lin K."/>
            <person name="Ro D.K."/>
            <person name="Chen X."/>
            <person name="Xiong X."/>
            <person name="Shang Y."/>
            <person name="Huang S."/>
            <person name="Zeng J."/>
        </authorList>
    </citation>
    <scope>NUCLEOTIDE SEQUENCE [LARGE SCALE GENOMIC DNA]</scope>
    <source>
        <strain evidence="10">cv. BLH2017</strain>
        <tissue evidence="9">Root</tissue>
    </source>
</reference>
<feature type="region of interest" description="Disordered" evidence="7">
    <location>
        <begin position="316"/>
        <end position="377"/>
    </location>
</feature>
<evidence type="ECO:0000256" key="6">
    <source>
        <dbReference type="SAM" id="Coils"/>
    </source>
</evidence>
<dbReference type="InParanoid" id="A0A200QJ98"/>
<feature type="compositionally biased region" description="Polar residues" evidence="7">
    <location>
        <begin position="171"/>
        <end position="196"/>
    </location>
</feature>
<dbReference type="FunFam" id="1.10.10.60:FF:000002">
    <property type="entry name" value="Myb family transcription factor"/>
    <property type="match status" value="1"/>
</dbReference>
<dbReference type="InterPro" id="IPR006447">
    <property type="entry name" value="Myb_dom_plants"/>
</dbReference>
<dbReference type="OrthoDB" id="1908613at2759"/>
<keyword evidence="2" id="KW-0805">Transcription regulation</keyword>
<feature type="region of interest" description="Disordered" evidence="7">
    <location>
        <begin position="104"/>
        <end position="129"/>
    </location>
</feature>